<dbReference type="SUPFAM" id="SSF48576">
    <property type="entry name" value="Terpenoid synthases"/>
    <property type="match status" value="1"/>
</dbReference>
<evidence type="ECO:0000256" key="2">
    <source>
        <dbReference type="ARBA" id="ARBA00006706"/>
    </source>
</evidence>
<dbReference type="Gene3D" id="1.10.600.10">
    <property type="entry name" value="Farnesyl Diphosphate Synthase"/>
    <property type="match status" value="1"/>
</dbReference>
<comment type="similarity">
    <text evidence="2 6">Belongs to the FPP/GGPP synthase family.</text>
</comment>
<dbReference type="EMBL" id="JAPDSH010000010">
    <property type="protein sequence ID" value="MDF0480733.1"/>
    <property type="molecule type" value="Genomic_DNA"/>
</dbReference>
<dbReference type="PANTHER" id="PTHR12001">
    <property type="entry name" value="GERANYLGERANYL PYROPHOSPHATE SYNTHASE"/>
    <property type="match status" value="1"/>
</dbReference>
<gene>
    <name evidence="7" type="ORF">OL233_10635</name>
</gene>
<sequence>MAIHPIWDQFPTIQKELTETQKIMLSSVKIRNKEMTEALQLFFKSGGKLLRPAYFLLFSKFGEAPNGKRRFQYAASLEILHAATLVHDDIIDESPVRRDLPSIQALYGKDIAVYAGDFLFTVYFQLLSGASKDLSTLERNSVNMRKILIGELDQLHLKNNPNITIKQYLQHIQGKTAQLFQLSCYEGAHFANTSKRVQLIAQRIGYNIGMAFQILDDVLDYSSTEEDFHKPVLEDIKNGNYTLPLIYAIKENPDYFSILNDNRDLTDDEITYIVKGIQTFGGIEKASKLAERYTNKALSEINKLPNIPEKEIILTVTTKLLHRND</sequence>
<comment type="caution">
    <text evidence="7">The sequence shown here is derived from an EMBL/GenBank/DDBJ whole genome shotgun (WGS) entry which is preliminary data.</text>
</comment>
<dbReference type="InterPro" id="IPR000092">
    <property type="entry name" value="Polyprenyl_synt"/>
</dbReference>
<dbReference type="InterPro" id="IPR033749">
    <property type="entry name" value="Polyprenyl_synt_CS"/>
</dbReference>
<evidence type="ECO:0000256" key="3">
    <source>
        <dbReference type="ARBA" id="ARBA00022679"/>
    </source>
</evidence>
<evidence type="ECO:0000313" key="7">
    <source>
        <dbReference type="EMBL" id="MDF0480733.1"/>
    </source>
</evidence>
<evidence type="ECO:0000313" key="8">
    <source>
        <dbReference type="Proteomes" id="UP001147148"/>
    </source>
</evidence>
<protein>
    <submittedName>
        <fullName evidence="7">Polyprenyl synthetase family protein</fullName>
    </submittedName>
</protein>
<reference evidence="7" key="1">
    <citation type="submission" date="2022-10" db="EMBL/GenBank/DDBJ databases">
        <title>Vagococcus sp. isolated from poultry meat.</title>
        <authorList>
            <person name="Johansson P."/>
            <person name="Bjorkroth J."/>
        </authorList>
    </citation>
    <scope>NUCLEOTIDE SEQUENCE</scope>
    <source>
        <strain evidence="7">PNs007</strain>
    </source>
</reference>
<keyword evidence="5" id="KW-0460">Magnesium</keyword>
<dbReference type="InterPro" id="IPR008949">
    <property type="entry name" value="Isoprenoid_synthase_dom_sf"/>
</dbReference>
<dbReference type="PROSITE" id="PS00444">
    <property type="entry name" value="POLYPRENYL_SYNTHASE_2"/>
    <property type="match status" value="1"/>
</dbReference>
<evidence type="ECO:0000256" key="5">
    <source>
        <dbReference type="ARBA" id="ARBA00022842"/>
    </source>
</evidence>
<accession>A0ABT5X443</accession>
<comment type="cofactor">
    <cofactor evidence="1">
        <name>Mg(2+)</name>
        <dbReference type="ChEBI" id="CHEBI:18420"/>
    </cofactor>
</comment>
<evidence type="ECO:0000256" key="6">
    <source>
        <dbReference type="RuleBase" id="RU004466"/>
    </source>
</evidence>
<evidence type="ECO:0000256" key="4">
    <source>
        <dbReference type="ARBA" id="ARBA00022723"/>
    </source>
</evidence>
<keyword evidence="8" id="KW-1185">Reference proteome</keyword>
<keyword evidence="4" id="KW-0479">Metal-binding</keyword>
<dbReference type="SFLD" id="SFLDS00005">
    <property type="entry name" value="Isoprenoid_Synthase_Type_I"/>
    <property type="match status" value="1"/>
</dbReference>
<dbReference type="PANTHER" id="PTHR12001:SF69">
    <property type="entry name" value="ALL TRANS-POLYPRENYL-DIPHOSPHATE SYNTHASE PDSS1"/>
    <property type="match status" value="1"/>
</dbReference>
<dbReference type="Proteomes" id="UP001147148">
    <property type="component" value="Unassembled WGS sequence"/>
</dbReference>
<name>A0ABT5X443_9ENTE</name>
<organism evidence="7 8">
    <name type="scientific">Vagococcus proximus</name>
    <dbReference type="NCBI Taxonomy" id="2991417"/>
    <lineage>
        <taxon>Bacteria</taxon>
        <taxon>Bacillati</taxon>
        <taxon>Bacillota</taxon>
        <taxon>Bacilli</taxon>
        <taxon>Lactobacillales</taxon>
        <taxon>Enterococcaceae</taxon>
        <taxon>Vagococcus</taxon>
    </lineage>
</organism>
<dbReference type="CDD" id="cd00685">
    <property type="entry name" value="Trans_IPPS_HT"/>
    <property type="match status" value="1"/>
</dbReference>
<proteinExistence type="inferred from homology"/>
<dbReference type="RefSeq" id="WP_275472286.1">
    <property type="nucleotide sequence ID" value="NZ_JAPDSH010000010.1"/>
</dbReference>
<keyword evidence="3 6" id="KW-0808">Transferase</keyword>
<evidence type="ECO:0000256" key="1">
    <source>
        <dbReference type="ARBA" id="ARBA00001946"/>
    </source>
</evidence>
<dbReference type="Pfam" id="PF00348">
    <property type="entry name" value="polyprenyl_synt"/>
    <property type="match status" value="1"/>
</dbReference>